<dbReference type="InterPro" id="IPR029481">
    <property type="entry name" value="ABC_trans_N"/>
</dbReference>
<organism evidence="10 11">
    <name type="scientific">Monilinia fructicola</name>
    <name type="common">Brown rot fungus</name>
    <name type="synonym">Ciboria fructicola</name>
    <dbReference type="NCBI Taxonomy" id="38448"/>
    <lineage>
        <taxon>Eukaryota</taxon>
        <taxon>Fungi</taxon>
        <taxon>Dikarya</taxon>
        <taxon>Ascomycota</taxon>
        <taxon>Pezizomycotina</taxon>
        <taxon>Leotiomycetes</taxon>
        <taxon>Helotiales</taxon>
        <taxon>Sclerotiniaceae</taxon>
        <taxon>Monilinia</taxon>
    </lineage>
</organism>
<accession>A0A5M9K984</accession>
<feature type="transmembrane region" description="Helical" evidence="8">
    <location>
        <begin position="764"/>
        <end position="785"/>
    </location>
</feature>
<evidence type="ECO:0000313" key="11">
    <source>
        <dbReference type="Proteomes" id="UP000322873"/>
    </source>
</evidence>
<feature type="compositionally biased region" description="Polar residues" evidence="7">
    <location>
        <begin position="16"/>
        <end position="26"/>
    </location>
</feature>
<name>A0A5M9K984_MONFR</name>
<comment type="caution">
    <text evidence="10">The sequence shown here is derived from an EMBL/GenBank/DDBJ whole genome shotgun (WGS) entry which is preliminary data.</text>
</comment>
<dbReference type="Pfam" id="PF01061">
    <property type="entry name" value="ABC2_membrane"/>
    <property type="match status" value="1"/>
</dbReference>
<dbReference type="SUPFAM" id="SSF52540">
    <property type="entry name" value="P-loop containing nucleoside triphosphate hydrolases"/>
    <property type="match status" value="1"/>
</dbReference>
<feature type="transmembrane region" description="Helical" evidence="8">
    <location>
        <begin position="658"/>
        <end position="678"/>
    </location>
</feature>
<dbReference type="VEuPathDB" id="FungiDB:MFRU_014g00880"/>
<gene>
    <name evidence="10" type="ORF">EYC84_006868</name>
</gene>
<feature type="transmembrane region" description="Helical" evidence="8">
    <location>
        <begin position="625"/>
        <end position="646"/>
    </location>
</feature>
<dbReference type="GO" id="GO:0016020">
    <property type="term" value="C:membrane"/>
    <property type="evidence" value="ECO:0007669"/>
    <property type="project" value="UniProtKB-SubCell"/>
</dbReference>
<evidence type="ECO:0000256" key="6">
    <source>
        <dbReference type="ARBA" id="ARBA00023136"/>
    </source>
</evidence>
<keyword evidence="5 8" id="KW-1133">Transmembrane helix</keyword>
<dbReference type="PANTHER" id="PTHR19241">
    <property type="entry name" value="ATP-BINDING CASSETTE TRANSPORTER"/>
    <property type="match status" value="1"/>
</dbReference>
<dbReference type="Pfam" id="PF14510">
    <property type="entry name" value="ABC_trans_N"/>
    <property type="match status" value="1"/>
</dbReference>
<keyword evidence="3" id="KW-0813">Transport</keyword>
<dbReference type="GO" id="GO:0005524">
    <property type="term" value="F:ATP binding"/>
    <property type="evidence" value="ECO:0007669"/>
    <property type="project" value="InterPro"/>
</dbReference>
<dbReference type="InterPro" id="IPR027417">
    <property type="entry name" value="P-loop_NTPase"/>
</dbReference>
<feature type="compositionally biased region" description="Basic and acidic residues" evidence="7">
    <location>
        <begin position="1"/>
        <end position="15"/>
    </location>
</feature>
<feature type="region of interest" description="Disordered" evidence="7">
    <location>
        <begin position="74"/>
        <end position="95"/>
    </location>
</feature>
<dbReference type="Proteomes" id="UP000322873">
    <property type="component" value="Unassembled WGS sequence"/>
</dbReference>
<evidence type="ECO:0000256" key="2">
    <source>
        <dbReference type="ARBA" id="ARBA00006012"/>
    </source>
</evidence>
<evidence type="ECO:0000256" key="5">
    <source>
        <dbReference type="ARBA" id="ARBA00022989"/>
    </source>
</evidence>
<dbReference type="EMBL" id="VICG01000001">
    <property type="protein sequence ID" value="KAA8576816.1"/>
    <property type="molecule type" value="Genomic_DNA"/>
</dbReference>
<sequence>MEKEIQEPPGSREETQSIGATTSTARASIEDAETQRENARNSNPNGFVSTSQGIDIKAAEAEFADLRRELSGISTKSKALSKSRSKTKTLDEKDVEKAAESFSETETEQFDLENTLRGNRQAEEDSGIRSKHIGVIWDGLTVRGTGGVTNFVRTFPDAFVSFFNVFETAMNMFGVGKKGREVNILKDFRGVVKPGEMVLVLGRPGSGCTTFLKVIANQRFGYTGVDGEVLYGPFDAHEFSKKYRGEAVYNQEDDVHHPTLTVGQTLGFALDTKTPGKRPHGMSKADFKEKVIDTLLRMFNITHTRNTIKARVSIAEMMVTSGTVCAWDNSTRGLDASTALDYAKSLRIMTNIYKTTTFVSLYQASENIYKQFDKVLVIDDGREVFFGPTTEARAYFEGLGFKEKPRQTTPDFLTGCTDEFEREYAPGRSAADSPHSPETLAQAFQESKFSTRLSEEMEAYRKQVATDKQIHDDFEVAMLDSKRKGASKSSVYSVPYYLQIWALMQRQYLIKWQDKFSLVVSWITSITVAIVLGTVWLDLPQTSAGAFTRGGLLFISLLFNAFQAFSELASTMMGRPIVNKHRSYTFHRPSALWIAQIIVDTAFSAAQILLFSIIVYFMCGLVRDAGAFFTFYLIILSGYLAMTLFFRTVGCLCPDFDYAIKFAATIITFFVITSGYLIQYQSEKVWIRWIYWINALGLGFSALMENEFSRLNLTCTGVYLVPSGPGYNNIEHQVCTLAGSVAGSDTVSGSDYITQGYDYKPSDLWRNFGIIVVLIAAFLFTNATLGEWVSFGAGGNTAKVYQKPNKEREELNQALAAKRDQRRATKNDEEGSEININSKAILTWEGLNYDVSNS</sequence>
<feature type="transmembrane region" description="Helical" evidence="8">
    <location>
        <begin position="551"/>
        <end position="573"/>
    </location>
</feature>
<dbReference type="InterPro" id="IPR010929">
    <property type="entry name" value="PDR_CDR_ABC"/>
</dbReference>
<evidence type="ECO:0000256" key="4">
    <source>
        <dbReference type="ARBA" id="ARBA00022692"/>
    </source>
</evidence>
<reference evidence="10 11" key="1">
    <citation type="submission" date="2019-06" db="EMBL/GenBank/DDBJ databases">
        <title>Genome Sequence of the Brown Rot Fungal Pathogen Monilinia fructicola.</title>
        <authorList>
            <person name="De Miccolis Angelini R.M."/>
            <person name="Landi L."/>
            <person name="Abate D."/>
            <person name="Pollastro S."/>
            <person name="Romanazzi G."/>
            <person name="Faretra F."/>
        </authorList>
    </citation>
    <scope>NUCLEOTIDE SEQUENCE [LARGE SCALE GENOMIC DNA]</scope>
    <source>
        <strain evidence="10 11">Mfrc123</strain>
    </source>
</reference>
<comment type="subcellular location">
    <subcellularLocation>
        <location evidence="1">Membrane</location>
        <topology evidence="1">Multi-pass membrane protein</topology>
    </subcellularLocation>
</comment>
<dbReference type="GO" id="GO:0140359">
    <property type="term" value="F:ABC-type transporter activity"/>
    <property type="evidence" value="ECO:0007669"/>
    <property type="project" value="InterPro"/>
</dbReference>
<comment type="similarity">
    <text evidence="2">Belongs to the ABC transporter superfamily. ABCG family. PDR (TC 3.A.1.205) subfamily.</text>
</comment>
<evidence type="ECO:0000259" key="9">
    <source>
        <dbReference type="PROSITE" id="PS50893"/>
    </source>
</evidence>
<evidence type="ECO:0000256" key="3">
    <source>
        <dbReference type="ARBA" id="ARBA00022448"/>
    </source>
</evidence>
<dbReference type="Pfam" id="PF00005">
    <property type="entry name" value="ABC_tran"/>
    <property type="match status" value="1"/>
</dbReference>
<dbReference type="InterPro" id="IPR003439">
    <property type="entry name" value="ABC_transporter-like_ATP-bd"/>
</dbReference>
<dbReference type="PROSITE" id="PS50893">
    <property type="entry name" value="ABC_TRANSPORTER_2"/>
    <property type="match status" value="1"/>
</dbReference>
<keyword evidence="4 8" id="KW-0812">Transmembrane</keyword>
<dbReference type="InterPro" id="IPR013525">
    <property type="entry name" value="ABC2_TM"/>
</dbReference>
<keyword evidence="6 8" id="KW-0472">Membrane</keyword>
<dbReference type="Pfam" id="PF06422">
    <property type="entry name" value="PDR_CDR"/>
    <property type="match status" value="1"/>
</dbReference>
<keyword evidence="11" id="KW-1185">Reference proteome</keyword>
<evidence type="ECO:0000256" key="8">
    <source>
        <dbReference type="SAM" id="Phobius"/>
    </source>
</evidence>
<feature type="transmembrane region" description="Helical" evidence="8">
    <location>
        <begin position="593"/>
        <end position="618"/>
    </location>
</feature>
<dbReference type="CDD" id="cd03233">
    <property type="entry name" value="ABCG_PDR_domain1"/>
    <property type="match status" value="1"/>
</dbReference>
<dbReference type="InterPro" id="IPR034001">
    <property type="entry name" value="ABCG_PDR_1"/>
</dbReference>
<evidence type="ECO:0000313" key="10">
    <source>
        <dbReference type="EMBL" id="KAA8576816.1"/>
    </source>
</evidence>
<protein>
    <recommendedName>
        <fullName evidence="9">ABC transporter domain-containing protein</fullName>
    </recommendedName>
</protein>
<evidence type="ECO:0000256" key="7">
    <source>
        <dbReference type="SAM" id="MobiDB-lite"/>
    </source>
</evidence>
<feature type="domain" description="ABC transporter" evidence="9">
    <location>
        <begin position="160"/>
        <end position="405"/>
    </location>
</feature>
<feature type="transmembrane region" description="Helical" evidence="8">
    <location>
        <begin position="516"/>
        <end position="539"/>
    </location>
</feature>
<evidence type="ECO:0000256" key="1">
    <source>
        <dbReference type="ARBA" id="ARBA00004141"/>
    </source>
</evidence>
<proteinExistence type="inferred from homology"/>
<feature type="transmembrane region" description="Helical" evidence="8">
    <location>
        <begin position="685"/>
        <end position="704"/>
    </location>
</feature>
<feature type="compositionally biased region" description="Polar residues" evidence="7">
    <location>
        <begin position="40"/>
        <end position="51"/>
    </location>
</feature>
<dbReference type="GO" id="GO:0016887">
    <property type="term" value="F:ATP hydrolysis activity"/>
    <property type="evidence" value="ECO:0007669"/>
    <property type="project" value="InterPro"/>
</dbReference>
<feature type="region of interest" description="Disordered" evidence="7">
    <location>
        <begin position="1"/>
        <end position="51"/>
    </location>
</feature>
<dbReference type="AlphaFoldDB" id="A0A5M9K984"/>
<dbReference type="Gene3D" id="3.40.50.300">
    <property type="entry name" value="P-loop containing nucleotide triphosphate hydrolases"/>
    <property type="match status" value="1"/>
</dbReference>